<accession>A0AAW0LXH5</accession>
<gene>
    <name evidence="1" type="ORF">CFP56_028689</name>
</gene>
<protein>
    <submittedName>
        <fullName evidence="1">Uncharacterized protein</fullName>
    </submittedName>
</protein>
<comment type="caution">
    <text evidence="1">The sequence shown here is derived from an EMBL/GenBank/DDBJ whole genome shotgun (WGS) entry which is preliminary data.</text>
</comment>
<keyword evidence="2" id="KW-1185">Reference proteome</keyword>
<organism evidence="1 2">
    <name type="scientific">Quercus suber</name>
    <name type="common">Cork oak</name>
    <dbReference type="NCBI Taxonomy" id="58331"/>
    <lineage>
        <taxon>Eukaryota</taxon>
        <taxon>Viridiplantae</taxon>
        <taxon>Streptophyta</taxon>
        <taxon>Embryophyta</taxon>
        <taxon>Tracheophyta</taxon>
        <taxon>Spermatophyta</taxon>
        <taxon>Magnoliopsida</taxon>
        <taxon>eudicotyledons</taxon>
        <taxon>Gunneridae</taxon>
        <taxon>Pentapetalae</taxon>
        <taxon>rosids</taxon>
        <taxon>fabids</taxon>
        <taxon>Fagales</taxon>
        <taxon>Fagaceae</taxon>
        <taxon>Quercus</taxon>
    </lineage>
</organism>
<dbReference type="EMBL" id="PKMF04000047">
    <property type="protein sequence ID" value="KAK7855304.1"/>
    <property type="molecule type" value="Genomic_DNA"/>
</dbReference>
<evidence type="ECO:0000313" key="2">
    <source>
        <dbReference type="Proteomes" id="UP000237347"/>
    </source>
</evidence>
<dbReference type="Proteomes" id="UP000237347">
    <property type="component" value="Unassembled WGS sequence"/>
</dbReference>
<reference evidence="1 2" key="1">
    <citation type="journal article" date="2018" name="Sci. Data">
        <title>The draft genome sequence of cork oak.</title>
        <authorList>
            <person name="Ramos A.M."/>
            <person name="Usie A."/>
            <person name="Barbosa P."/>
            <person name="Barros P.M."/>
            <person name="Capote T."/>
            <person name="Chaves I."/>
            <person name="Simoes F."/>
            <person name="Abreu I."/>
            <person name="Carrasquinho I."/>
            <person name="Faro C."/>
            <person name="Guimaraes J.B."/>
            <person name="Mendonca D."/>
            <person name="Nobrega F."/>
            <person name="Rodrigues L."/>
            <person name="Saibo N.J.M."/>
            <person name="Varela M.C."/>
            <person name="Egas C."/>
            <person name="Matos J."/>
            <person name="Miguel C.M."/>
            <person name="Oliveira M.M."/>
            <person name="Ricardo C.P."/>
            <person name="Goncalves S."/>
        </authorList>
    </citation>
    <scope>NUCLEOTIDE SEQUENCE [LARGE SCALE GENOMIC DNA]</scope>
    <source>
        <strain evidence="2">cv. HL8</strain>
    </source>
</reference>
<name>A0AAW0LXH5_QUESU</name>
<dbReference type="AlphaFoldDB" id="A0AAW0LXH5"/>
<evidence type="ECO:0000313" key="1">
    <source>
        <dbReference type="EMBL" id="KAK7855304.1"/>
    </source>
</evidence>
<proteinExistence type="predicted"/>
<sequence length="94" mass="10681">MKFRPPLNHRLPLLPIPIFFKSICISKVDLLVTQFPHKAYSFADELTLAGMPISTQKLNICVFKGLKPEFHYLVTTLATFSSPISFQKFTQSPP</sequence>